<protein>
    <recommendedName>
        <fullName evidence="6">HTTM-like domain-containing protein</fullName>
    </recommendedName>
</protein>
<evidence type="ECO:0000256" key="5">
    <source>
        <dbReference type="SAM" id="Phobius"/>
    </source>
</evidence>
<feature type="transmembrane region" description="Helical" evidence="5">
    <location>
        <begin position="252"/>
        <end position="278"/>
    </location>
</feature>
<comment type="caution">
    <text evidence="7">The sequence shown here is derived from an EMBL/GenBank/DDBJ whole genome shotgun (WGS) entry which is preliminary data.</text>
</comment>
<dbReference type="InterPro" id="IPR011020">
    <property type="entry name" value="HTTM-like"/>
</dbReference>
<evidence type="ECO:0000259" key="6">
    <source>
        <dbReference type="SMART" id="SM00752"/>
    </source>
</evidence>
<keyword evidence="2 5" id="KW-0812">Transmembrane</keyword>
<feature type="transmembrane region" description="Helical" evidence="5">
    <location>
        <begin position="84"/>
        <end position="117"/>
    </location>
</feature>
<dbReference type="AlphaFoldDB" id="A0A162GGZ5"/>
<dbReference type="PANTHER" id="PTHR39535:SF2">
    <property type="entry name" value="HTTM DOMAIN-CONTAINING PROTEIN"/>
    <property type="match status" value="1"/>
</dbReference>
<gene>
    <name evidence="7" type="ORF">AZI87_02355</name>
</gene>
<reference evidence="7 8" key="1">
    <citation type="submission" date="2016-03" db="EMBL/GenBank/DDBJ databases">
        <authorList>
            <person name="Ploux O."/>
        </authorList>
    </citation>
    <scope>NUCLEOTIDE SEQUENCE [LARGE SCALE GENOMIC DNA]</scope>
    <source>
        <strain evidence="7 8">EC13</strain>
    </source>
</reference>
<organism evidence="7 8">
    <name type="scientific">Bdellovibrio bacteriovorus</name>
    <dbReference type="NCBI Taxonomy" id="959"/>
    <lineage>
        <taxon>Bacteria</taxon>
        <taxon>Pseudomonadati</taxon>
        <taxon>Bdellovibrionota</taxon>
        <taxon>Bdellovibrionia</taxon>
        <taxon>Bdellovibrionales</taxon>
        <taxon>Pseudobdellovibrionaceae</taxon>
        <taxon>Bdellovibrio</taxon>
    </lineage>
</organism>
<comment type="subcellular location">
    <subcellularLocation>
        <location evidence="1">Endomembrane system</location>
        <topology evidence="1">Multi-pass membrane protein</topology>
    </subcellularLocation>
</comment>
<keyword evidence="3 5" id="KW-1133">Transmembrane helix</keyword>
<feature type="transmembrane region" description="Helical" evidence="5">
    <location>
        <begin position="20"/>
        <end position="40"/>
    </location>
</feature>
<evidence type="ECO:0000256" key="2">
    <source>
        <dbReference type="ARBA" id="ARBA00022692"/>
    </source>
</evidence>
<feature type="transmembrane region" description="Helical" evidence="5">
    <location>
        <begin position="228"/>
        <end position="246"/>
    </location>
</feature>
<dbReference type="InterPro" id="IPR053934">
    <property type="entry name" value="HTTM_dom"/>
</dbReference>
<evidence type="ECO:0000256" key="1">
    <source>
        <dbReference type="ARBA" id="ARBA00004127"/>
    </source>
</evidence>
<dbReference type="Pfam" id="PF05090">
    <property type="entry name" value="HTTM"/>
    <property type="match status" value="1"/>
</dbReference>
<dbReference type="InterPro" id="IPR052964">
    <property type="entry name" value="Sporulation_signal_mat"/>
</dbReference>
<dbReference type="Proteomes" id="UP000075799">
    <property type="component" value="Unassembled WGS sequence"/>
</dbReference>
<dbReference type="GO" id="GO:0012505">
    <property type="term" value="C:endomembrane system"/>
    <property type="evidence" value="ECO:0007669"/>
    <property type="project" value="UniProtKB-SubCell"/>
</dbReference>
<evidence type="ECO:0000256" key="3">
    <source>
        <dbReference type="ARBA" id="ARBA00022989"/>
    </source>
</evidence>
<feature type="domain" description="HTTM-like" evidence="6">
    <location>
        <begin position="15"/>
        <end position="289"/>
    </location>
</feature>
<dbReference type="EMBL" id="LUKD01000001">
    <property type="protein sequence ID" value="KYG68122.1"/>
    <property type="molecule type" value="Genomic_DNA"/>
</dbReference>
<dbReference type="SMART" id="SM00752">
    <property type="entry name" value="HTTM"/>
    <property type="match status" value="1"/>
</dbReference>
<name>A0A162GGZ5_BDEBC</name>
<dbReference type="RefSeq" id="WP_063204825.1">
    <property type="nucleotide sequence ID" value="NZ_LUKD01000001.1"/>
</dbReference>
<evidence type="ECO:0000313" key="7">
    <source>
        <dbReference type="EMBL" id="KYG68122.1"/>
    </source>
</evidence>
<evidence type="ECO:0000256" key="4">
    <source>
        <dbReference type="ARBA" id="ARBA00023136"/>
    </source>
</evidence>
<feature type="transmembrane region" description="Helical" evidence="5">
    <location>
        <begin position="129"/>
        <end position="149"/>
    </location>
</feature>
<dbReference type="OrthoDB" id="128729at2"/>
<accession>A0A162GGZ5</accession>
<keyword evidence="4 5" id="KW-0472">Membrane</keyword>
<evidence type="ECO:0000313" key="8">
    <source>
        <dbReference type="Proteomes" id="UP000075799"/>
    </source>
</evidence>
<sequence length="322" mass="36723">MKLTTITNSLNDFFFKPQPVHSVALLRIAFGVILLINWFMMWSHLDIFWGVDGILSLQTALKFSHGFRFNLFELFPNQAGVAELLALLNLIGAIGVLLGCYTRTSIAITFFTLLSFHNRNVFVLNSSDVVIRNFLFLLFFTPAGALYSFDRWLLIKRKKISADSVPEKAPWALRLMQIQFSVIYVATVMFKMKGPLWADGTAVYIATRLDEFMRVPLSILNDMMVIKFLTWSTLIIEFSLGTLVWIREFRYWVLLAGIGLHLGIEVSMSIPLFEWVMIVGMLCMVESRDIQWVLEAAKKGTLFAKFSLPRGLLKTAKANIRG</sequence>
<dbReference type="PANTHER" id="PTHR39535">
    <property type="entry name" value="SPORULATION-DELAYING PROTEIN SDPB"/>
    <property type="match status" value="1"/>
</dbReference>
<proteinExistence type="predicted"/>